<dbReference type="CDD" id="cd02440">
    <property type="entry name" value="AdoMet_MTases"/>
    <property type="match status" value="1"/>
</dbReference>
<gene>
    <name evidence="2" type="ORF">OHM77_10265</name>
</gene>
<dbReference type="PANTHER" id="PTHR43861">
    <property type="entry name" value="TRANS-ACONITATE 2-METHYLTRANSFERASE-RELATED"/>
    <property type="match status" value="1"/>
</dbReference>
<dbReference type="SUPFAM" id="SSF53335">
    <property type="entry name" value="S-adenosyl-L-methionine-dependent methyltransferases"/>
    <property type="match status" value="1"/>
</dbReference>
<dbReference type="Pfam" id="PF13489">
    <property type="entry name" value="Methyltransf_23"/>
    <property type="match status" value="1"/>
</dbReference>
<accession>A0AA49FJW5</accession>
<dbReference type="InterPro" id="IPR029063">
    <property type="entry name" value="SAM-dependent_MTases_sf"/>
</dbReference>
<dbReference type="AlphaFoldDB" id="A0AA49FJW5"/>
<evidence type="ECO:0000256" key="1">
    <source>
        <dbReference type="SAM" id="MobiDB-lite"/>
    </source>
</evidence>
<reference evidence="2" key="1">
    <citation type="journal article" date="2023" name="Nat. Microbiol.">
        <title>Enrichment and characterization of a nitric oxide-reducing microbial community in a continuous bioreactor.</title>
        <authorList>
            <person name="Garrido-Amador P."/>
            <person name="Stortenbeker N."/>
            <person name="Wessels H.J.C.T."/>
            <person name="Speth D.R."/>
            <person name="Garcia-Heredia I."/>
            <person name="Kartal B."/>
        </authorList>
    </citation>
    <scope>NUCLEOTIDE SEQUENCE</scope>
    <source>
        <strain evidence="2">MAG1</strain>
    </source>
</reference>
<evidence type="ECO:0000313" key="2">
    <source>
        <dbReference type="EMBL" id="WIM05076.1"/>
    </source>
</evidence>
<organism evidence="2">
    <name type="scientific">Candidatus Nitricoxidivorans perseverans</name>
    <dbReference type="NCBI Taxonomy" id="2975601"/>
    <lineage>
        <taxon>Bacteria</taxon>
        <taxon>Pseudomonadati</taxon>
        <taxon>Pseudomonadota</taxon>
        <taxon>Betaproteobacteria</taxon>
        <taxon>Nitrosomonadales</taxon>
        <taxon>Sterolibacteriaceae</taxon>
        <taxon>Candidatus Nitricoxidivorans</taxon>
    </lineage>
</organism>
<feature type="region of interest" description="Disordered" evidence="1">
    <location>
        <begin position="298"/>
        <end position="323"/>
    </location>
</feature>
<dbReference type="GO" id="GO:0032259">
    <property type="term" value="P:methylation"/>
    <property type="evidence" value="ECO:0007669"/>
    <property type="project" value="UniProtKB-KW"/>
</dbReference>
<protein>
    <submittedName>
        <fullName evidence="2">Class I SAM-dependent methyltransferase</fullName>
    </submittedName>
</protein>
<proteinExistence type="predicted"/>
<dbReference type="GO" id="GO:0008168">
    <property type="term" value="F:methyltransferase activity"/>
    <property type="evidence" value="ECO:0007669"/>
    <property type="project" value="UniProtKB-KW"/>
</dbReference>
<dbReference type="KEGG" id="npv:OHM77_10265"/>
<keyword evidence="2" id="KW-0489">Methyltransferase</keyword>
<dbReference type="Proteomes" id="UP001234916">
    <property type="component" value="Chromosome"/>
</dbReference>
<name>A0AA49FJW5_9PROT</name>
<sequence length="323" mass="35868">MTDAGCRVCGGKDGHRHFLVREMFFGSREPFDYFECGDCGTVQISDIPGDLARHYPDDYYSFAGSRARPASRIEVALRRMRSDARLTGEGAIGRLLSRLSKRTPACVGWFAGIPVNTGSRIVDVGCGSGALLLSMQRDGFRQLSGLDPFIAETIRYRSGLTIHRRSLAEDAGSYDLIMMNHSFEHMPDPVAAMTHIADHLAPGGRALVRLPIAGGHAWRTYRENWFQLDAPRHLVIPTVRAMHLLAEGAGMEVERCFFDSKADQFLASEAYRMDVPMAEHKHLPPRGEDEMNRLKSMAARLNREGDGDQGGFVLRRKPGESSS</sequence>
<keyword evidence="2" id="KW-0808">Transferase</keyword>
<dbReference type="Gene3D" id="3.40.50.150">
    <property type="entry name" value="Vaccinia Virus protein VP39"/>
    <property type="match status" value="1"/>
</dbReference>
<dbReference type="EMBL" id="CP107246">
    <property type="protein sequence ID" value="WIM05076.1"/>
    <property type="molecule type" value="Genomic_DNA"/>
</dbReference>